<comment type="caution">
    <text evidence="3">The sequence shown here is derived from an EMBL/GenBank/DDBJ whole genome shotgun (WGS) entry which is preliminary data.</text>
</comment>
<protein>
    <submittedName>
        <fullName evidence="3">Uncharacterized protein</fullName>
    </submittedName>
</protein>
<sequence>MQYRTLVLAIVVCTFASASSSLASSPDSTALKVIAATLFGASEREVVLYVDKSATIDAQEAGSLIRSIEERDWAKPIASQVEHVTFFEPNELATLAKTFPNQMWANVAKNQGSHRAVLVRFLLERSSNIGAKPAGTRGMMVLIVDDKGKIIHLSTDDSPVTRGEPSVERERAITPVLKS</sequence>
<evidence type="ECO:0000313" key="4">
    <source>
        <dbReference type="Proteomes" id="UP001416858"/>
    </source>
</evidence>
<evidence type="ECO:0000256" key="1">
    <source>
        <dbReference type="SAM" id="MobiDB-lite"/>
    </source>
</evidence>
<feature type="chain" id="PRO_5046890186" evidence="2">
    <location>
        <begin position="24"/>
        <end position="179"/>
    </location>
</feature>
<keyword evidence="4" id="KW-1185">Reference proteome</keyword>
<proteinExistence type="predicted"/>
<name>A0ABP9W2Z6_9BACT</name>
<feature type="signal peptide" evidence="2">
    <location>
        <begin position="1"/>
        <end position="23"/>
    </location>
</feature>
<evidence type="ECO:0000256" key="2">
    <source>
        <dbReference type="SAM" id="SignalP"/>
    </source>
</evidence>
<feature type="region of interest" description="Disordered" evidence="1">
    <location>
        <begin position="156"/>
        <end position="179"/>
    </location>
</feature>
<gene>
    <name evidence="3" type="ORF">Rcae01_06696</name>
</gene>
<evidence type="ECO:0000313" key="3">
    <source>
        <dbReference type="EMBL" id="GAA5511180.1"/>
    </source>
</evidence>
<accession>A0ABP9W2Z6</accession>
<dbReference type="RefSeq" id="WP_345689646.1">
    <property type="nucleotide sequence ID" value="NZ_BAABRO010000041.1"/>
</dbReference>
<reference evidence="3 4" key="1">
    <citation type="submission" date="2024-02" db="EMBL/GenBank/DDBJ databases">
        <title>Rhodopirellula caenicola NBRC 110016.</title>
        <authorList>
            <person name="Ichikawa N."/>
            <person name="Katano-Makiyama Y."/>
            <person name="Hidaka K."/>
        </authorList>
    </citation>
    <scope>NUCLEOTIDE SEQUENCE [LARGE SCALE GENOMIC DNA]</scope>
    <source>
        <strain evidence="3 4">NBRC 110016</strain>
    </source>
</reference>
<organism evidence="3 4">
    <name type="scientific">Novipirellula caenicola</name>
    <dbReference type="NCBI Taxonomy" id="1536901"/>
    <lineage>
        <taxon>Bacteria</taxon>
        <taxon>Pseudomonadati</taxon>
        <taxon>Planctomycetota</taxon>
        <taxon>Planctomycetia</taxon>
        <taxon>Pirellulales</taxon>
        <taxon>Pirellulaceae</taxon>
        <taxon>Novipirellula</taxon>
    </lineage>
</organism>
<dbReference type="Proteomes" id="UP001416858">
    <property type="component" value="Unassembled WGS sequence"/>
</dbReference>
<keyword evidence="2" id="KW-0732">Signal</keyword>
<dbReference type="EMBL" id="BAABRO010000041">
    <property type="protein sequence ID" value="GAA5511180.1"/>
    <property type="molecule type" value="Genomic_DNA"/>
</dbReference>